<feature type="compositionally biased region" description="Polar residues" evidence="1">
    <location>
        <begin position="247"/>
        <end position="267"/>
    </location>
</feature>
<evidence type="ECO:0000313" key="2">
    <source>
        <dbReference type="EMBL" id="CAF1422162.1"/>
    </source>
</evidence>
<dbReference type="PANTHER" id="PTHR45749:SF21">
    <property type="entry name" value="DUF4371 DOMAIN-CONTAINING PROTEIN"/>
    <property type="match status" value="1"/>
</dbReference>
<dbReference type="EMBL" id="CAJOBC010083644">
    <property type="protein sequence ID" value="CAF4304759.1"/>
    <property type="molecule type" value="Genomic_DNA"/>
</dbReference>
<dbReference type="AlphaFoldDB" id="A0A815MB73"/>
<organism evidence="2 4">
    <name type="scientific">Didymodactylos carnosus</name>
    <dbReference type="NCBI Taxonomy" id="1234261"/>
    <lineage>
        <taxon>Eukaryota</taxon>
        <taxon>Metazoa</taxon>
        <taxon>Spiralia</taxon>
        <taxon>Gnathifera</taxon>
        <taxon>Rotifera</taxon>
        <taxon>Eurotatoria</taxon>
        <taxon>Bdelloidea</taxon>
        <taxon>Philodinida</taxon>
        <taxon>Philodinidae</taxon>
        <taxon>Didymodactylos</taxon>
    </lineage>
</organism>
<feature type="region of interest" description="Disordered" evidence="1">
    <location>
        <begin position="196"/>
        <end position="267"/>
    </location>
</feature>
<keyword evidence="4" id="KW-1185">Reference proteome</keyword>
<dbReference type="PANTHER" id="PTHR45749">
    <property type="match status" value="1"/>
</dbReference>
<dbReference type="EMBL" id="CAJNOQ010018215">
    <property type="protein sequence ID" value="CAF1422162.1"/>
    <property type="molecule type" value="Genomic_DNA"/>
</dbReference>
<name>A0A815MB73_9BILA</name>
<dbReference type="Proteomes" id="UP000681722">
    <property type="component" value="Unassembled WGS sequence"/>
</dbReference>
<gene>
    <name evidence="2" type="ORF">GPM918_LOCUS33749</name>
    <name evidence="3" type="ORF">SRO942_LOCUS34437</name>
</gene>
<feature type="region of interest" description="Disordered" evidence="1">
    <location>
        <begin position="155"/>
        <end position="175"/>
    </location>
</feature>
<comment type="caution">
    <text evidence="2">The sequence shown here is derived from an EMBL/GenBank/DDBJ whole genome shotgun (WGS) entry which is preliminary data.</text>
</comment>
<feature type="compositionally biased region" description="Polar residues" evidence="1">
    <location>
        <begin position="209"/>
        <end position="224"/>
    </location>
</feature>
<dbReference type="Proteomes" id="UP000663829">
    <property type="component" value="Unassembled WGS sequence"/>
</dbReference>
<evidence type="ECO:0000313" key="3">
    <source>
        <dbReference type="EMBL" id="CAF4304759.1"/>
    </source>
</evidence>
<reference evidence="2" key="1">
    <citation type="submission" date="2021-02" db="EMBL/GenBank/DDBJ databases">
        <authorList>
            <person name="Nowell W R."/>
        </authorList>
    </citation>
    <scope>NUCLEOTIDE SEQUENCE</scope>
</reference>
<accession>A0A815MB73</accession>
<evidence type="ECO:0000256" key="1">
    <source>
        <dbReference type="SAM" id="MobiDB-lite"/>
    </source>
</evidence>
<evidence type="ECO:0000313" key="4">
    <source>
        <dbReference type="Proteomes" id="UP000663829"/>
    </source>
</evidence>
<protein>
    <submittedName>
        <fullName evidence="2">Uncharacterized protein</fullName>
    </submittedName>
</protein>
<dbReference type="OrthoDB" id="10064879at2759"/>
<sequence>MYLLRQGLPLRGYSEEESSLFQLIKLRSQDISGLKQWIENGKYLSHDIVNEIAKEIPLTIVRNPITQASIIDVLVRCGVDVSNCQGQGYDEAANTSGVHEEVAALLFKKQKKAYTSAAVRHRRLNKMRKDLQQEIFTLPIEEKIRKIRPTKRLKNYSSSSRLNTQKSLNSFPSSSLTETMSTSIIEFDLIKIEKSAKSSNEENESIKSYQQQDPNENISAVGNQSRSRRSSTTVSTLTKSSKVPKNIENNEPNKSSTSHYQESEFVSTSPTRIHVVKLPRNKVSPSFETGVNTLFSSQIPSTEINRNVLVKTISARSKEACHTSRTNTKV</sequence>
<feature type="non-terminal residue" evidence="2">
    <location>
        <position position="1"/>
    </location>
</feature>
<feature type="compositionally biased region" description="Low complexity" evidence="1">
    <location>
        <begin position="230"/>
        <end position="243"/>
    </location>
</feature>
<proteinExistence type="predicted"/>